<dbReference type="GO" id="GO:0015630">
    <property type="term" value="C:microtubule cytoskeleton"/>
    <property type="evidence" value="ECO:0007669"/>
    <property type="project" value="TreeGrafter"/>
</dbReference>
<dbReference type="PROSITE" id="PS50002">
    <property type="entry name" value="SH3"/>
    <property type="match status" value="1"/>
</dbReference>
<feature type="region of interest" description="Disordered" evidence="3">
    <location>
        <begin position="868"/>
        <end position="935"/>
    </location>
</feature>
<evidence type="ECO:0000313" key="5">
    <source>
        <dbReference type="EMBL" id="OMJ12698.1"/>
    </source>
</evidence>
<proteinExistence type="predicted"/>
<dbReference type="InterPro" id="IPR053039">
    <property type="entry name" value="Polarity_Bud-Selection_Reg"/>
</dbReference>
<dbReference type="SUPFAM" id="SSF50044">
    <property type="entry name" value="SH3-domain"/>
    <property type="match status" value="1"/>
</dbReference>
<organism evidence="5 6">
    <name type="scientific">Smittium culicis</name>
    <dbReference type="NCBI Taxonomy" id="133412"/>
    <lineage>
        <taxon>Eukaryota</taxon>
        <taxon>Fungi</taxon>
        <taxon>Fungi incertae sedis</taxon>
        <taxon>Zoopagomycota</taxon>
        <taxon>Kickxellomycotina</taxon>
        <taxon>Harpellomycetes</taxon>
        <taxon>Harpellales</taxon>
        <taxon>Legeriomycetaceae</taxon>
        <taxon>Smittium</taxon>
    </lineage>
</organism>
<evidence type="ECO:0000256" key="3">
    <source>
        <dbReference type="SAM" id="MobiDB-lite"/>
    </source>
</evidence>
<feature type="compositionally biased region" description="Polar residues" evidence="3">
    <location>
        <begin position="771"/>
        <end position="797"/>
    </location>
</feature>
<dbReference type="InterPro" id="IPR001452">
    <property type="entry name" value="SH3_domain"/>
</dbReference>
<feature type="region of interest" description="Disordered" evidence="3">
    <location>
        <begin position="711"/>
        <end position="739"/>
    </location>
</feature>
<evidence type="ECO:0000313" key="6">
    <source>
        <dbReference type="Proteomes" id="UP000187283"/>
    </source>
</evidence>
<dbReference type="GO" id="GO:0051286">
    <property type="term" value="C:cell tip"/>
    <property type="evidence" value="ECO:0007669"/>
    <property type="project" value="TreeGrafter"/>
</dbReference>
<dbReference type="PANTHER" id="PTHR47775">
    <property type="entry name" value="BUD SITE SELECTION PROTEIN 14"/>
    <property type="match status" value="1"/>
</dbReference>
<dbReference type="EMBL" id="LSSN01003846">
    <property type="protein sequence ID" value="OMJ12698.1"/>
    <property type="molecule type" value="Genomic_DNA"/>
</dbReference>
<feature type="compositionally biased region" description="Polar residues" evidence="3">
    <location>
        <begin position="831"/>
        <end position="850"/>
    </location>
</feature>
<dbReference type="GO" id="GO:0030950">
    <property type="term" value="P:establishment or maintenance of actin cytoskeleton polarity"/>
    <property type="evidence" value="ECO:0007669"/>
    <property type="project" value="TreeGrafter"/>
</dbReference>
<feature type="compositionally biased region" description="Polar residues" evidence="3">
    <location>
        <begin position="882"/>
        <end position="920"/>
    </location>
</feature>
<name>A0A1R1XDL7_9FUNG</name>
<evidence type="ECO:0000256" key="2">
    <source>
        <dbReference type="PROSITE-ProRule" id="PRU00192"/>
    </source>
</evidence>
<feature type="compositionally biased region" description="Polar residues" evidence="3">
    <location>
        <begin position="1016"/>
        <end position="1034"/>
    </location>
</feature>
<dbReference type="Proteomes" id="UP000187283">
    <property type="component" value="Unassembled WGS sequence"/>
</dbReference>
<feature type="compositionally biased region" description="Polar residues" evidence="3">
    <location>
        <begin position="806"/>
        <end position="816"/>
    </location>
</feature>
<feature type="compositionally biased region" description="Low complexity" evidence="3">
    <location>
        <begin position="968"/>
        <end position="989"/>
    </location>
</feature>
<dbReference type="InterPro" id="IPR036028">
    <property type="entry name" value="SH3-like_dom_sf"/>
</dbReference>
<evidence type="ECO:0000259" key="4">
    <source>
        <dbReference type="PROSITE" id="PS50002"/>
    </source>
</evidence>
<dbReference type="OrthoDB" id="196165at2759"/>
<dbReference type="AlphaFoldDB" id="A0A1R1XDL7"/>
<dbReference type="Pfam" id="PF00018">
    <property type="entry name" value="SH3_1"/>
    <property type="match status" value="1"/>
</dbReference>
<feature type="region of interest" description="Disordered" evidence="3">
    <location>
        <begin position="966"/>
        <end position="993"/>
    </location>
</feature>
<keyword evidence="6" id="KW-1185">Reference proteome</keyword>
<feature type="region of interest" description="Disordered" evidence="3">
    <location>
        <begin position="179"/>
        <end position="219"/>
    </location>
</feature>
<feature type="compositionally biased region" description="Low complexity" evidence="3">
    <location>
        <begin position="602"/>
        <end position="616"/>
    </location>
</feature>
<reference evidence="5 6" key="1">
    <citation type="submission" date="2017-01" db="EMBL/GenBank/DDBJ databases">
        <authorList>
            <person name="Mah S.A."/>
            <person name="Swanson W.J."/>
            <person name="Moy G.W."/>
            <person name="Vacquier V.D."/>
        </authorList>
    </citation>
    <scope>NUCLEOTIDE SEQUENCE [LARGE SCALE GENOMIC DNA]</scope>
    <source>
        <strain evidence="5 6">GSMNP</strain>
    </source>
</reference>
<dbReference type="SMART" id="SM00326">
    <property type="entry name" value="SH3"/>
    <property type="match status" value="1"/>
</dbReference>
<sequence length="1278" mass="141675">MALNFNELEFDGVPMDEDDPSLSDDVASESSLIDEIIDYDCVYALFDFLAMVEGQVTVKQGDSLTLLDDSNSYWWLIQVLSNNQIGYIPADNVETPYEKLARVNKHKNLKLTQADPELILNQKNKMLIIHNDPTPKRRVVFNSNLVTDEFETYPLSSESDEDYEIYDEYADSDDGFFESEQFYDDSDEDNSTNDSLQKDHQVPSSLNNSTSSNSSNNSNDSLLINNPKISNCSNYNHNSYYITIGYIDDKVEEAPKHISLEINKNLSFAQVISKSLSQLSLPDSHASKYQLQVYISRLENIRIIYPDEIVSSVFAEISNKAEDPNLFPQYGEISPDSLEFLLLPQEVFNSSLSVDYKDEFSSSINSLPDNTPTVATDIYLNGSIAKSPSPILANQSLEQISLISPNSSVDIYSSSNQSPAFHSAQPESSLLSYYKGFQSQDSSNLSSTSPKIEVDKNPNIPITNNNESSFSFDTISNQPEKPHEIVKKLIFNAAPPRTPPPTAALERLNRSLTTPNTKTKSELYDDDIISDKLSLTKSLSLENISLKNSVYLPNINQQLSGESLRGSASDSIPIINNSNSDESLVSDSIIRASIANETTKTNISHNSSYDSSIDSISKPESNNDIHNASNTSVSQIISNVDNVYHDSQLSSSSSSNSIESSAASLEIDNNISKEISSSLSAKNYYKSKPLPQLNTSFDYIISNSFENDDKIETSSPESFVEAPEIFPTSNKSSQYNINNDYNPDFSSNLNISNIPLDRTLKSESIEPSGPFQKSQESLSKSVEPSEPFQKSQDSLSKSVEPPEPFQKSQESLSKSAEPSEPFQKPKPLDSLSKSVESSHASELNNAQPNKNLVETSLIPPAFSDVSPSANLKNIDQPHLKTNDNIQPDSKNLSHTIFSSNSDNPNVGLNSIESNVQSMSQKPKEDVLHSSSNSRNIDTSAQKFETNNQKSQPNLTYNNKSLENLAKTSKTSPNNFSSSSINNQSESGFSNNNIILDKPSNSISLENIKQKSPAVHSKSSANAISPTSQPAKSSSFNRLTFSNLSLKRQPVGSGKRFIKHQSVEFPLRNINSSEVTNSGISSKPTQLSIKSKHQSLTRYAGEEFGMYNLGRSNSNNVTNGESPSFINSANSNLSSSSSNINFSELELPLDNWLIMMKGWVEYDDTKSMFEKVYLDLASELSELEVQKSSRLDRYKKTLSLHDRVNFNVNTYGVMSNENLPSIPSDSFDVEKAIRSLSSDNPKAYNMLEYIYGESKNVWKRLDSLEMDLNSTAQLIVDIV</sequence>
<dbReference type="Gene3D" id="2.30.30.40">
    <property type="entry name" value="SH3 Domains"/>
    <property type="match status" value="1"/>
</dbReference>
<feature type="region of interest" description="Disordered" evidence="3">
    <location>
        <begin position="602"/>
        <end position="628"/>
    </location>
</feature>
<feature type="region of interest" description="Disordered" evidence="3">
    <location>
        <begin position="1008"/>
        <end position="1034"/>
    </location>
</feature>
<dbReference type="GO" id="GO:0008104">
    <property type="term" value="P:intracellular protein localization"/>
    <property type="evidence" value="ECO:0007669"/>
    <property type="project" value="TreeGrafter"/>
</dbReference>
<feature type="domain" description="SH3" evidence="4">
    <location>
        <begin position="37"/>
        <end position="98"/>
    </location>
</feature>
<comment type="caution">
    <text evidence="5">The sequence shown here is derived from an EMBL/GenBank/DDBJ whole genome shotgun (WGS) entry which is preliminary data.</text>
</comment>
<dbReference type="STRING" id="133412.A0A1R1XDL7"/>
<feature type="compositionally biased region" description="Acidic residues" evidence="3">
    <location>
        <begin position="179"/>
        <end position="191"/>
    </location>
</feature>
<dbReference type="PANTHER" id="PTHR47775:SF1">
    <property type="entry name" value="BUD SITE SELECTION PROTEIN 14"/>
    <property type="match status" value="1"/>
</dbReference>
<feature type="compositionally biased region" description="Polar residues" evidence="3">
    <location>
        <begin position="618"/>
        <end position="628"/>
    </location>
</feature>
<gene>
    <name evidence="5" type="ORF">AYI70_g8956</name>
</gene>
<protein>
    <submittedName>
        <fullName evidence="5">Tip elongation aberrant protein Tea4</fullName>
    </submittedName>
</protein>
<feature type="compositionally biased region" description="Polar residues" evidence="3">
    <location>
        <begin position="727"/>
        <end position="739"/>
    </location>
</feature>
<feature type="region of interest" description="Disordered" evidence="3">
    <location>
        <begin position="442"/>
        <end position="470"/>
    </location>
</feature>
<accession>A0A1R1XDL7</accession>
<feature type="compositionally biased region" description="Low complexity" evidence="3">
    <location>
        <begin position="204"/>
        <end position="219"/>
    </location>
</feature>
<feature type="region of interest" description="Disordered" evidence="3">
    <location>
        <begin position="762"/>
        <end position="850"/>
    </location>
</feature>
<keyword evidence="1 2" id="KW-0728">SH3 domain</keyword>
<feature type="compositionally biased region" description="Polar residues" evidence="3">
    <location>
        <begin position="460"/>
        <end position="470"/>
    </location>
</feature>
<evidence type="ECO:0000256" key="1">
    <source>
        <dbReference type="ARBA" id="ARBA00022443"/>
    </source>
</evidence>